<dbReference type="AlphaFoldDB" id="A0A450SKQ8"/>
<name>A0A450SKQ8_9GAMM</name>
<accession>A0A450SKQ8</accession>
<proteinExistence type="predicted"/>
<dbReference type="EMBL" id="CAADFD010000017">
    <property type="protein sequence ID" value="VFJ54144.1"/>
    <property type="molecule type" value="Genomic_DNA"/>
</dbReference>
<organism evidence="3">
    <name type="scientific">Candidatus Kentrum sp. FW</name>
    <dbReference type="NCBI Taxonomy" id="2126338"/>
    <lineage>
        <taxon>Bacteria</taxon>
        <taxon>Pseudomonadati</taxon>
        <taxon>Pseudomonadota</taxon>
        <taxon>Gammaproteobacteria</taxon>
        <taxon>Candidatus Kentrum</taxon>
    </lineage>
</organism>
<evidence type="ECO:0000313" key="2">
    <source>
        <dbReference type="EMBL" id="VFJ44593.1"/>
    </source>
</evidence>
<sequence>MDSTLEKEQSFKTTLPLTERNWRLLSEIPREVQTRVLNQAISDIFGETARSKPKVSPSNYVTTRQAAKEIREKMGFATKNRTIEKVKQYANHFQESAKKGMTSTDMSDLYDKNGLPK</sequence>
<evidence type="ECO:0000313" key="3">
    <source>
        <dbReference type="EMBL" id="VFJ54144.1"/>
    </source>
</evidence>
<reference evidence="3" key="1">
    <citation type="submission" date="2019-02" db="EMBL/GenBank/DDBJ databases">
        <authorList>
            <person name="Gruber-Vodicka R. H."/>
            <person name="Seah K. B. B."/>
        </authorList>
    </citation>
    <scope>NUCLEOTIDE SEQUENCE</scope>
    <source>
        <strain evidence="3">BECK_BZ106</strain>
        <strain evidence="2">BECK_BZ15</strain>
    </source>
</reference>
<dbReference type="EMBL" id="CAADEW010000007">
    <property type="protein sequence ID" value="VFJ44593.1"/>
    <property type="molecule type" value="Genomic_DNA"/>
</dbReference>
<gene>
    <name evidence="2" type="ORF">BECKFW1821A_GA0114235_100728</name>
    <name evidence="3" type="ORF">BECKFW1821B_GA0114236_101719</name>
</gene>
<evidence type="ECO:0000256" key="1">
    <source>
        <dbReference type="SAM" id="MobiDB-lite"/>
    </source>
</evidence>
<protein>
    <submittedName>
        <fullName evidence="3">Uncharacterized protein</fullName>
    </submittedName>
</protein>
<feature type="region of interest" description="Disordered" evidence="1">
    <location>
        <begin position="95"/>
        <end position="117"/>
    </location>
</feature>